<proteinExistence type="inferred from homology"/>
<evidence type="ECO:0000256" key="7">
    <source>
        <dbReference type="SAM" id="Phobius"/>
    </source>
</evidence>
<keyword evidence="3" id="KW-1003">Cell membrane</keyword>
<keyword evidence="6 7" id="KW-0472">Membrane</keyword>
<dbReference type="KEGG" id="trs:Terro_0321"/>
<organism evidence="9 10">
    <name type="scientific">Terriglobus roseus (strain DSM 18391 / NRRL B-41598 / KBS 63)</name>
    <dbReference type="NCBI Taxonomy" id="926566"/>
    <lineage>
        <taxon>Bacteria</taxon>
        <taxon>Pseudomonadati</taxon>
        <taxon>Acidobacteriota</taxon>
        <taxon>Terriglobia</taxon>
        <taxon>Terriglobales</taxon>
        <taxon>Acidobacteriaceae</taxon>
        <taxon>Terriglobus</taxon>
    </lineage>
</organism>
<comment type="subcellular location">
    <subcellularLocation>
        <location evidence="1">Cell membrane</location>
        <topology evidence="1">Multi-pass membrane protein</topology>
    </subcellularLocation>
</comment>
<evidence type="ECO:0000259" key="8">
    <source>
        <dbReference type="Pfam" id="PF01757"/>
    </source>
</evidence>
<feature type="transmembrane region" description="Helical" evidence="7">
    <location>
        <begin position="289"/>
        <end position="306"/>
    </location>
</feature>
<dbReference type="GO" id="GO:0005886">
    <property type="term" value="C:plasma membrane"/>
    <property type="evidence" value="ECO:0007669"/>
    <property type="project" value="UniProtKB-SubCell"/>
</dbReference>
<feature type="transmembrane region" description="Helical" evidence="7">
    <location>
        <begin position="91"/>
        <end position="111"/>
    </location>
</feature>
<dbReference type="eggNOG" id="COG1835">
    <property type="taxonomic scope" value="Bacteria"/>
</dbReference>
<evidence type="ECO:0000256" key="1">
    <source>
        <dbReference type="ARBA" id="ARBA00004651"/>
    </source>
</evidence>
<keyword evidence="9" id="KW-0808">Transferase</keyword>
<feature type="transmembrane region" description="Helical" evidence="7">
    <location>
        <begin position="223"/>
        <end position="245"/>
    </location>
</feature>
<reference evidence="9 10" key="1">
    <citation type="submission" date="2012-06" db="EMBL/GenBank/DDBJ databases">
        <title>Complete genome of Terriglobus roseus DSM 18391.</title>
        <authorList>
            <consortium name="US DOE Joint Genome Institute (JGI-PGF)"/>
            <person name="Lucas S."/>
            <person name="Copeland A."/>
            <person name="Lapidus A."/>
            <person name="Glavina del Rio T."/>
            <person name="Dalin E."/>
            <person name="Tice H."/>
            <person name="Bruce D."/>
            <person name="Goodwin L."/>
            <person name="Pitluck S."/>
            <person name="Peters L."/>
            <person name="Mikhailova N."/>
            <person name="Munk A.C.C."/>
            <person name="Kyrpides N."/>
            <person name="Mavromatis K."/>
            <person name="Ivanova N."/>
            <person name="Brettin T."/>
            <person name="Detter J.C."/>
            <person name="Han C."/>
            <person name="Larimer F."/>
            <person name="Land M."/>
            <person name="Hauser L."/>
            <person name="Markowitz V."/>
            <person name="Cheng J.-F."/>
            <person name="Hugenholtz P."/>
            <person name="Woyke T."/>
            <person name="Wu D."/>
            <person name="Brambilla E."/>
            <person name="Klenk H.-P."/>
            <person name="Eisen J.A."/>
        </authorList>
    </citation>
    <scope>NUCLEOTIDE SEQUENCE [LARGE SCALE GENOMIC DNA]</scope>
    <source>
        <strain evidence="10">DSM 18391 / NRRL B-41598 / KBS 63</strain>
    </source>
</reference>
<evidence type="ECO:0000256" key="6">
    <source>
        <dbReference type="ARBA" id="ARBA00023136"/>
    </source>
</evidence>
<keyword evidence="10" id="KW-1185">Reference proteome</keyword>
<evidence type="ECO:0000313" key="10">
    <source>
        <dbReference type="Proteomes" id="UP000006056"/>
    </source>
</evidence>
<dbReference type="EMBL" id="CP003379">
    <property type="protein sequence ID" value="AFL86670.1"/>
    <property type="molecule type" value="Genomic_DNA"/>
</dbReference>
<gene>
    <name evidence="9" type="ordered locus">Terro_0321</name>
</gene>
<dbReference type="GO" id="GO:0016413">
    <property type="term" value="F:O-acetyltransferase activity"/>
    <property type="evidence" value="ECO:0007669"/>
    <property type="project" value="TreeGrafter"/>
</dbReference>
<keyword evidence="4 7" id="KW-0812">Transmembrane</keyword>
<dbReference type="Proteomes" id="UP000006056">
    <property type="component" value="Chromosome"/>
</dbReference>
<dbReference type="AlphaFoldDB" id="I3ZBQ2"/>
<feature type="transmembrane region" description="Helical" evidence="7">
    <location>
        <begin position="21"/>
        <end position="40"/>
    </location>
</feature>
<evidence type="ECO:0000256" key="4">
    <source>
        <dbReference type="ARBA" id="ARBA00022692"/>
    </source>
</evidence>
<evidence type="ECO:0000256" key="2">
    <source>
        <dbReference type="ARBA" id="ARBA00007400"/>
    </source>
</evidence>
<feature type="transmembrane region" description="Helical" evidence="7">
    <location>
        <begin position="326"/>
        <end position="346"/>
    </location>
</feature>
<sequence length="387" mass="43254">MSQTISAAPATPKQYLFVDAVRFWSMLGVVSLHANIMLGAKPVEGVIPYAVDCLVKYGTIGFFLISGFLLGDRMATSAALPYLSRRLRILLAPWAFWFGLLLIYLLAGDVAHQRITTSSAASWRHMLQTDLNLAAFSSAFWFVPNLAIGMCTLMLFRRYLYSVKLGAILFAVNFLYVANIYGEWFSPKHTSALFAFVSYLWLGSFAARNFARLSRFIDRVPMVAIGALAVLSYLASVAEVRILVARHSSDPLNTLRLSNQIFSVLVVLLLFKLKSVSWPSFVNVRQQTYSIYLLHTFMLRIGLVALDHGLRPGFVDDAGLAMKFLLRAALFVFAYGGSLLLGNWIATFDAWRWTIGLKPREYQAPTNKISTSSKAPIFGFKVRPLTK</sequence>
<keyword evidence="5 7" id="KW-1133">Transmembrane helix</keyword>
<evidence type="ECO:0000256" key="3">
    <source>
        <dbReference type="ARBA" id="ARBA00022475"/>
    </source>
</evidence>
<comment type="similarity">
    <text evidence="2">Belongs to the acyltransferase 3 family.</text>
</comment>
<dbReference type="STRING" id="926566.Terro_0321"/>
<feature type="transmembrane region" description="Helical" evidence="7">
    <location>
        <begin position="46"/>
        <end position="70"/>
    </location>
</feature>
<dbReference type="Pfam" id="PF01757">
    <property type="entry name" value="Acyl_transf_3"/>
    <property type="match status" value="1"/>
</dbReference>
<dbReference type="PANTHER" id="PTHR40074:SF2">
    <property type="entry name" value="O-ACETYLTRANSFERASE WECH"/>
    <property type="match status" value="1"/>
</dbReference>
<feature type="transmembrane region" description="Helical" evidence="7">
    <location>
        <begin position="131"/>
        <end position="156"/>
    </location>
</feature>
<feature type="transmembrane region" description="Helical" evidence="7">
    <location>
        <begin position="193"/>
        <end position="211"/>
    </location>
</feature>
<feature type="transmembrane region" description="Helical" evidence="7">
    <location>
        <begin position="163"/>
        <end position="181"/>
    </location>
</feature>
<dbReference type="HOGENOM" id="CLU_061524_0_0_0"/>
<keyword evidence="9" id="KW-0012">Acyltransferase</keyword>
<evidence type="ECO:0000313" key="9">
    <source>
        <dbReference type="EMBL" id="AFL86670.1"/>
    </source>
</evidence>
<dbReference type="InterPro" id="IPR002656">
    <property type="entry name" value="Acyl_transf_3_dom"/>
</dbReference>
<dbReference type="OrthoDB" id="72205at2"/>
<protein>
    <submittedName>
        <fullName evidence="9">Acyltransferase family protein</fullName>
    </submittedName>
</protein>
<name>I3ZBQ2_TERRK</name>
<dbReference type="GO" id="GO:0009246">
    <property type="term" value="P:enterobacterial common antigen biosynthetic process"/>
    <property type="evidence" value="ECO:0007669"/>
    <property type="project" value="TreeGrafter"/>
</dbReference>
<evidence type="ECO:0000256" key="5">
    <source>
        <dbReference type="ARBA" id="ARBA00022989"/>
    </source>
</evidence>
<accession>I3ZBQ2</accession>
<dbReference type="RefSeq" id="WP_014784239.1">
    <property type="nucleotide sequence ID" value="NC_018014.1"/>
</dbReference>
<feature type="domain" description="Acyltransferase 3" evidence="8">
    <location>
        <begin position="16"/>
        <end position="341"/>
    </location>
</feature>
<feature type="transmembrane region" description="Helical" evidence="7">
    <location>
        <begin position="257"/>
        <end position="277"/>
    </location>
</feature>
<dbReference type="PANTHER" id="PTHR40074">
    <property type="entry name" value="O-ACETYLTRANSFERASE WECH"/>
    <property type="match status" value="1"/>
</dbReference>